<evidence type="ECO:0000256" key="4">
    <source>
        <dbReference type="ARBA" id="ARBA00022827"/>
    </source>
</evidence>
<evidence type="ECO:0000256" key="3">
    <source>
        <dbReference type="ARBA" id="ARBA00022630"/>
    </source>
</evidence>
<dbReference type="RefSeq" id="WP_092530801.1">
    <property type="nucleotide sequence ID" value="NZ_FOWW01000004.1"/>
</dbReference>
<keyword evidence="5" id="KW-0560">Oxidoreductase</keyword>
<dbReference type="AlphaFoldDB" id="A0A1I5VNG5"/>
<evidence type="ECO:0000259" key="7">
    <source>
        <dbReference type="Pfam" id="PF02771"/>
    </source>
</evidence>
<dbReference type="Pfam" id="PF00441">
    <property type="entry name" value="Acyl-CoA_dh_1"/>
    <property type="match status" value="1"/>
</dbReference>
<dbReference type="Gene3D" id="1.20.140.10">
    <property type="entry name" value="Butyryl-CoA Dehydrogenase, subunit A, domain 3"/>
    <property type="match status" value="1"/>
</dbReference>
<dbReference type="GO" id="GO:0050660">
    <property type="term" value="F:flavin adenine dinucleotide binding"/>
    <property type="evidence" value="ECO:0007669"/>
    <property type="project" value="InterPro"/>
</dbReference>
<keyword evidence="9" id="KW-1185">Reference proteome</keyword>
<dbReference type="GO" id="GO:0003995">
    <property type="term" value="F:acyl-CoA dehydrogenase activity"/>
    <property type="evidence" value="ECO:0007669"/>
    <property type="project" value="TreeGrafter"/>
</dbReference>
<dbReference type="SUPFAM" id="SSF47203">
    <property type="entry name" value="Acyl-CoA dehydrogenase C-terminal domain-like"/>
    <property type="match status" value="1"/>
</dbReference>
<evidence type="ECO:0000256" key="5">
    <source>
        <dbReference type="ARBA" id="ARBA00023002"/>
    </source>
</evidence>
<keyword evidence="4" id="KW-0274">FAD</keyword>
<evidence type="ECO:0000256" key="1">
    <source>
        <dbReference type="ARBA" id="ARBA00001974"/>
    </source>
</evidence>
<dbReference type="PANTHER" id="PTHR43884">
    <property type="entry name" value="ACYL-COA DEHYDROGENASE"/>
    <property type="match status" value="1"/>
</dbReference>
<accession>A0A1I5VNG5</accession>
<protein>
    <recommendedName>
        <fullName evidence="10">Acyl-CoA dehydrogenase</fullName>
    </recommendedName>
</protein>
<keyword evidence="3" id="KW-0285">Flavoprotein</keyword>
<evidence type="ECO:0000259" key="6">
    <source>
        <dbReference type="Pfam" id="PF00441"/>
    </source>
</evidence>
<reference evidence="9" key="1">
    <citation type="submission" date="2016-10" db="EMBL/GenBank/DDBJ databases">
        <authorList>
            <person name="Varghese N."/>
            <person name="Submissions S."/>
        </authorList>
    </citation>
    <scope>NUCLEOTIDE SEQUENCE [LARGE SCALE GENOMIC DNA]</scope>
    <source>
        <strain evidence="9">CGMCC 4.5579</strain>
    </source>
</reference>
<dbReference type="PANTHER" id="PTHR43884:SF20">
    <property type="entry name" value="ACYL-COA DEHYDROGENASE FADE28"/>
    <property type="match status" value="1"/>
</dbReference>
<dbReference type="EMBL" id="FOWW01000004">
    <property type="protein sequence ID" value="SFQ09098.1"/>
    <property type="molecule type" value="Genomic_DNA"/>
</dbReference>
<sequence>MRFTLSTEQRQFAASLTDLLSTLDTPAAVRAWATGDTAPGLRVWRALAEVGVPALAVPERWGGLGASPVDLVVAFERLGHHAVPGPWVDSTAVLPALVAGELAERWLPGVAIGDTRASVVLPPHVPHALDADVAKVRVLVDGTRLRAFSPGAALSSVDPARRLRVAEPGAVLGEVADAERAFALGALATAAQLLGAGQWLLDTSVAYARQRRQYGREIGQFQAVKHLLADVVTRLELARPLVYGAAVALAGPTPDAARDVAAAKVAAGDAAYLAARTGLQVHGAIGYTLEHPLGLWLTKVRALVGAWGTAAVHRRRVLDAAGAGRAG</sequence>
<name>A0A1I5VNG5_9PSEU</name>
<dbReference type="Pfam" id="PF02771">
    <property type="entry name" value="Acyl-CoA_dh_N"/>
    <property type="match status" value="1"/>
</dbReference>
<dbReference type="InterPro" id="IPR037069">
    <property type="entry name" value="AcylCoA_DH/ox_N_sf"/>
</dbReference>
<feature type="domain" description="Acyl-CoA dehydrogenase/oxidase N-terminal" evidence="7">
    <location>
        <begin position="7"/>
        <end position="113"/>
    </location>
</feature>
<dbReference type="OrthoDB" id="8677713at2"/>
<evidence type="ECO:0000313" key="9">
    <source>
        <dbReference type="Proteomes" id="UP000198727"/>
    </source>
</evidence>
<evidence type="ECO:0008006" key="10">
    <source>
        <dbReference type="Google" id="ProtNLM"/>
    </source>
</evidence>
<comment type="cofactor">
    <cofactor evidence="1">
        <name>FAD</name>
        <dbReference type="ChEBI" id="CHEBI:57692"/>
    </cofactor>
</comment>
<dbReference type="Proteomes" id="UP000198727">
    <property type="component" value="Unassembled WGS sequence"/>
</dbReference>
<dbReference type="STRING" id="587909.SAMN05421810_104456"/>
<organism evidence="8 9">
    <name type="scientific">Amycolatopsis arida</name>
    <dbReference type="NCBI Taxonomy" id="587909"/>
    <lineage>
        <taxon>Bacteria</taxon>
        <taxon>Bacillati</taxon>
        <taxon>Actinomycetota</taxon>
        <taxon>Actinomycetes</taxon>
        <taxon>Pseudonocardiales</taxon>
        <taxon>Pseudonocardiaceae</taxon>
        <taxon>Amycolatopsis</taxon>
    </lineage>
</organism>
<gene>
    <name evidence="8" type="ORF">SAMN05421810_104456</name>
</gene>
<dbReference type="InterPro" id="IPR036250">
    <property type="entry name" value="AcylCo_DH-like_C"/>
</dbReference>
<dbReference type="InterPro" id="IPR013786">
    <property type="entry name" value="AcylCoA_DH/ox_N"/>
</dbReference>
<evidence type="ECO:0000313" key="8">
    <source>
        <dbReference type="EMBL" id="SFQ09098.1"/>
    </source>
</evidence>
<dbReference type="SUPFAM" id="SSF56645">
    <property type="entry name" value="Acyl-CoA dehydrogenase NM domain-like"/>
    <property type="match status" value="1"/>
</dbReference>
<comment type="similarity">
    <text evidence="2">Belongs to the acyl-CoA dehydrogenase family.</text>
</comment>
<evidence type="ECO:0000256" key="2">
    <source>
        <dbReference type="ARBA" id="ARBA00009347"/>
    </source>
</evidence>
<proteinExistence type="inferred from homology"/>
<dbReference type="InterPro" id="IPR009100">
    <property type="entry name" value="AcylCoA_DH/oxidase_NM_dom_sf"/>
</dbReference>
<dbReference type="InterPro" id="IPR009075">
    <property type="entry name" value="AcylCo_DH/oxidase_C"/>
</dbReference>
<feature type="domain" description="Acyl-CoA dehydrogenase/oxidase C-terminal" evidence="6">
    <location>
        <begin position="178"/>
        <end position="320"/>
    </location>
</feature>
<dbReference type="Gene3D" id="1.10.540.10">
    <property type="entry name" value="Acyl-CoA dehydrogenase/oxidase, N-terminal domain"/>
    <property type="match status" value="1"/>
</dbReference>